<name>A0AAQ3KD29_9LILI</name>
<organism evidence="3 4">
    <name type="scientific">Canna indica</name>
    <name type="common">Indian-shot</name>
    <dbReference type="NCBI Taxonomy" id="4628"/>
    <lineage>
        <taxon>Eukaryota</taxon>
        <taxon>Viridiplantae</taxon>
        <taxon>Streptophyta</taxon>
        <taxon>Embryophyta</taxon>
        <taxon>Tracheophyta</taxon>
        <taxon>Spermatophyta</taxon>
        <taxon>Magnoliopsida</taxon>
        <taxon>Liliopsida</taxon>
        <taxon>Zingiberales</taxon>
        <taxon>Cannaceae</taxon>
        <taxon>Canna</taxon>
    </lineage>
</organism>
<feature type="compositionally biased region" description="Basic and acidic residues" evidence="1">
    <location>
        <begin position="466"/>
        <end position="482"/>
    </location>
</feature>
<feature type="compositionally biased region" description="Polar residues" evidence="1">
    <location>
        <begin position="331"/>
        <end position="345"/>
    </location>
</feature>
<dbReference type="Proteomes" id="UP001327560">
    <property type="component" value="Chromosome 4"/>
</dbReference>
<feature type="region of interest" description="Disordered" evidence="1">
    <location>
        <begin position="395"/>
        <end position="419"/>
    </location>
</feature>
<dbReference type="SUPFAM" id="SSF54001">
    <property type="entry name" value="Cysteine proteinases"/>
    <property type="match status" value="1"/>
</dbReference>
<dbReference type="InterPro" id="IPR028889">
    <property type="entry name" value="USP"/>
</dbReference>
<feature type="domain" description="USP" evidence="2">
    <location>
        <begin position="12"/>
        <end position="315"/>
    </location>
</feature>
<dbReference type="InterPro" id="IPR001394">
    <property type="entry name" value="Peptidase_C19_UCH"/>
</dbReference>
<protein>
    <submittedName>
        <fullName evidence="3">Ubiquitin carboxyl-terminal hydrolase 20-like</fullName>
    </submittedName>
</protein>
<feature type="compositionally biased region" description="Low complexity" evidence="1">
    <location>
        <begin position="454"/>
        <end position="464"/>
    </location>
</feature>
<dbReference type="Pfam" id="PF00443">
    <property type="entry name" value="UCH"/>
    <property type="match status" value="1"/>
</dbReference>
<evidence type="ECO:0000313" key="4">
    <source>
        <dbReference type="Proteomes" id="UP001327560"/>
    </source>
</evidence>
<evidence type="ECO:0000256" key="1">
    <source>
        <dbReference type="SAM" id="MobiDB-lite"/>
    </source>
</evidence>
<dbReference type="GO" id="GO:0016579">
    <property type="term" value="P:protein deubiquitination"/>
    <property type="evidence" value="ECO:0007669"/>
    <property type="project" value="InterPro"/>
</dbReference>
<feature type="region of interest" description="Disordered" evidence="1">
    <location>
        <begin position="317"/>
        <end position="345"/>
    </location>
</feature>
<gene>
    <name evidence="3" type="ORF">Cni_G15042</name>
</gene>
<dbReference type="GO" id="GO:0004843">
    <property type="term" value="F:cysteine-type deubiquitinase activity"/>
    <property type="evidence" value="ECO:0007669"/>
    <property type="project" value="InterPro"/>
</dbReference>
<feature type="region of interest" description="Disordered" evidence="1">
    <location>
        <begin position="444"/>
        <end position="496"/>
    </location>
</feature>
<accession>A0AAQ3KD29</accession>
<dbReference type="GO" id="GO:0005634">
    <property type="term" value="C:nucleus"/>
    <property type="evidence" value="ECO:0007669"/>
    <property type="project" value="TreeGrafter"/>
</dbReference>
<dbReference type="InterPro" id="IPR038765">
    <property type="entry name" value="Papain-like_cys_pep_sf"/>
</dbReference>
<dbReference type="PANTHER" id="PTHR24006">
    <property type="entry name" value="UBIQUITIN CARBOXYL-TERMINAL HYDROLASE"/>
    <property type="match status" value="1"/>
</dbReference>
<reference evidence="3 4" key="1">
    <citation type="submission" date="2023-10" db="EMBL/GenBank/DDBJ databases">
        <title>Chromosome-scale genome assembly provides insights into flower coloration mechanisms of Canna indica.</title>
        <authorList>
            <person name="Li C."/>
        </authorList>
    </citation>
    <scope>NUCLEOTIDE SEQUENCE [LARGE SCALE GENOMIC DNA]</scope>
    <source>
        <tissue evidence="3">Flower</tissue>
    </source>
</reference>
<keyword evidence="3" id="KW-0378">Hydrolase</keyword>
<proteinExistence type="predicted"/>
<dbReference type="Gene3D" id="3.90.70.10">
    <property type="entry name" value="Cysteine proteinases"/>
    <property type="match status" value="1"/>
</dbReference>
<dbReference type="AlphaFoldDB" id="A0AAQ3KD29"/>
<keyword evidence="4" id="KW-1185">Reference proteome</keyword>
<dbReference type="EMBL" id="CP136893">
    <property type="protein sequence ID" value="WOL06310.1"/>
    <property type="molecule type" value="Genomic_DNA"/>
</dbReference>
<dbReference type="InterPro" id="IPR050164">
    <property type="entry name" value="Peptidase_C19"/>
</dbReference>
<dbReference type="PANTHER" id="PTHR24006:SF747">
    <property type="entry name" value="UBIQUITIN CARBOXYL-TERMINAL HYDROLASE 20"/>
    <property type="match status" value="1"/>
</dbReference>
<dbReference type="PROSITE" id="PS50235">
    <property type="entry name" value="USP_3"/>
    <property type="match status" value="1"/>
</dbReference>
<feature type="compositionally biased region" description="Basic and acidic residues" evidence="1">
    <location>
        <begin position="399"/>
        <end position="419"/>
    </location>
</feature>
<evidence type="ECO:0000313" key="3">
    <source>
        <dbReference type="EMBL" id="WOL06310.1"/>
    </source>
</evidence>
<sequence length="496" mass="55592">MRPLSLVLEQGAALRNLGNTCFLNAVLQCLTHTVPFVQSIRKTDHSCPFPGENGDFCTFCALKEHINFCLFLSGCVVEPKFIADNLSKISPDFQLGHQEDAHEFLQSLLGSIHARCLAQNGEDWLPFPDEYSLIKQVFGGRLRSQLRCCDCGHLSDTFEPLLDLSLEVNNVGNIVDALESFTRLEKIDDSEIKLTCEGCKSQVSMEKQLKLDQPPEVLVLHLKRFKNDGSVSFKINNPVEYPLELDLNPCLCFPLDEVDSVSESYVLKQRAYVLFYVKHGSSCWFSKFMEEENTLNSADTSPTSVLNHVDTYSLSSDTEDNGSCLRRTPGRQGTTNLNNNAYPNLSTSKASPLVIEEEEHVEDPSNTDKVLSDPPVTQHTLEKAEADRLLPLIQVKSSGTKEARKPAPEQPVKDARMKDQVNRLVRSMPRSRRHGLLACIETQQKFSKKRSLDSSKTSGGKSSSNNHDRPWDKSARSSDRSRSPHCIRRGLFVNDS</sequence>
<evidence type="ECO:0000259" key="2">
    <source>
        <dbReference type="PROSITE" id="PS50235"/>
    </source>
</evidence>
<dbReference type="GO" id="GO:0005829">
    <property type="term" value="C:cytosol"/>
    <property type="evidence" value="ECO:0007669"/>
    <property type="project" value="TreeGrafter"/>
</dbReference>